<dbReference type="Proteomes" id="UP000684084">
    <property type="component" value="Unassembled WGS sequence"/>
</dbReference>
<evidence type="ECO:0000256" key="2">
    <source>
        <dbReference type="SAM" id="MobiDB-lite"/>
    </source>
</evidence>
<evidence type="ECO:0000313" key="4">
    <source>
        <dbReference type="Proteomes" id="UP000684084"/>
    </source>
</evidence>
<accession>A0A915ZNN1</accession>
<feature type="region of interest" description="Disordered" evidence="2">
    <location>
        <begin position="1"/>
        <end position="21"/>
    </location>
</feature>
<organism evidence="3 4">
    <name type="scientific">Rhizophagus irregularis</name>
    <dbReference type="NCBI Taxonomy" id="588596"/>
    <lineage>
        <taxon>Eukaryota</taxon>
        <taxon>Fungi</taxon>
        <taxon>Fungi incertae sedis</taxon>
        <taxon>Mucoromycota</taxon>
        <taxon>Glomeromycotina</taxon>
        <taxon>Glomeromycetes</taxon>
        <taxon>Glomerales</taxon>
        <taxon>Glomeraceae</taxon>
        <taxon>Rhizophagus</taxon>
    </lineage>
</organism>
<dbReference type="OrthoDB" id="2347297at2759"/>
<dbReference type="VEuPathDB" id="FungiDB:RhiirFUN_008393"/>
<feature type="compositionally biased region" description="Basic and acidic residues" evidence="2">
    <location>
        <begin position="322"/>
        <end position="331"/>
    </location>
</feature>
<dbReference type="AlphaFoldDB" id="A0A915ZNN1"/>
<comment type="caution">
    <text evidence="3">The sequence shown here is derived from an EMBL/GenBank/DDBJ whole genome shotgun (WGS) entry which is preliminary data.</text>
</comment>
<name>A0A915ZNN1_9GLOM</name>
<feature type="region of interest" description="Disordered" evidence="2">
    <location>
        <begin position="307"/>
        <end position="348"/>
    </location>
</feature>
<protein>
    <submittedName>
        <fullName evidence="3">Uncharacterized protein</fullName>
    </submittedName>
</protein>
<feature type="compositionally biased region" description="Polar residues" evidence="2">
    <location>
        <begin position="332"/>
        <end position="344"/>
    </location>
</feature>
<keyword evidence="1" id="KW-0175">Coiled coil</keyword>
<sequence>MKISDQNDAMDVDENYPSREEFQELEQKNSALTASLNECSQERDALKITLDKWEDQVKQSEENLRVLYTENQKICNVNNDLKAQLDNLLSLRTENANLRDEQKNNFNEISNLKSQLDDLSSLRTENANLRDEQKNNFNEISNLKAQLNDLSSLRTENANLRDKQKNNSNEISKLKAQLESENEKLKKVQNDYEVENNDLNDQLSSLRKDNKKLRNGQKNDSSEIRNLKAQLSSENERLNKVQTNLKKVTNDYEVMCGEHDKLKVHLENEKLKNKNSKQNNNHSAVYNDNSNLKVQIKEYKKSLSTLRSEKENLTNQLTELDTENKKLKDKISTSSKSPDSNYSAENDKLKDQFKQLEDEFKEKSKNDQLSTDIKVKNGEISNFQNKSNELEEIRLLQKKNEEYVEEIDNLNKSLRRKEKEKQDLIEKNSYLKKEASQYQSALGTMTNYRMDDDDKNHSVRLKKDIEELQNKLKSYVTTLKGDFEIDFKAVNNLMGKILENTSKKI</sequence>
<feature type="coiled-coil region" evidence="1">
    <location>
        <begin position="22"/>
        <end position="251"/>
    </location>
</feature>
<dbReference type="EMBL" id="CAGKOT010000044">
    <property type="protein sequence ID" value="CAB5381324.1"/>
    <property type="molecule type" value="Genomic_DNA"/>
</dbReference>
<proteinExistence type="predicted"/>
<evidence type="ECO:0000256" key="1">
    <source>
        <dbReference type="SAM" id="Coils"/>
    </source>
</evidence>
<reference evidence="3" key="1">
    <citation type="submission" date="2020-05" db="EMBL/GenBank/DDBJ databases">
        <authorList>
            <person name="Rincon C."/>
            <person name="Sanders R I."/>
            <person name="Robbins C."/>
            <person name="Chaturvedi A."/>
        </authorList>
    </citation>
    <scope>NUCLEOTIDE SEQUENCE</scope>
    <source>
        <strain evidence="3">CHB12</strain>
    </source>
</reference>
<gene>
    <name evidence="3" type="ORF">CHRIB12_LOCUS17452</name>
</gene>
<evidence type="ECO:0000313" key="3">
    <source>
        <dbReference type="EMBL" id="CAB5381324.1"/>
    </source>
</evidence>